<evidence type="ECO:0000313" key="1">
    <source>
        <dbReference type="EMBL" id="MBW0583822.1"/>
    </source>
</evidence>
<comment type="caution">
    <text evidence="1">The sequence shown here is derived from an EMBL/GenBank/DDBJ whole genome shotgun (WGS) entry which is preliminary data.</text>
</comment>
<keyword evidence="2" id="KW-1185">Reference proteome</keyword>
<evidence type="ECO:0000313" key="2">
    <source>
        <dbReference type="Proteomes" id="UP000765509"/>
    </source>
</evidence>
<dbReference type="Proteomes" id="UP000765509">
    <property type="component" value="Unassembled WGS sequence"/>
</dbReference>
<sequence>MQLIDSIKGLFIDVPSIPDYCHNAVCQTSAKGTLAEKAIKPVEIPINTGK</sequence>
<protein>
    <submittedName>
        <fullName evidence="1">Uncharacterized protein</fullName>
    </submittedName>
</protein>
<name>A0A9Q3Q5I4_9BASI</name>
<gene>
    <name evidence="1" type="ORF">O181_123537</name>
</gene>
<proteinExistence type="predicted"/>
<organism evidence="1 2">
    <name type="scientific">Austropuccinia psidii MF-1</name>
    <dbReference type="NCBI Taxonomy" id="1389203"/>
    <lineage>
        <taxon>Eukaryota</taxon>
        <taxon>Fungi</taxon>
        <taxon>Dikarya</taxon>
        <taxon>Basidiomycota</taxon>
        <taxon>Pucciniomycotina</taxon>
        <taxon>Pucciniomycetes</taxon>
        <taxon>Pucciniales</taxon>
        <taxon>Sphaerophragmiaceae</taxon>
        <taxon>Austropuccinia</taxon>
    </lineage>
</organism>
<feature type="non-terminal residue" evidence="1">
    <location>
        <position position="50"/>
    </location>
</feature>
<reference evidence="1" key="1">
    <citation type="submission" date="2021-03" db="EMBL/GenBank/DDBJ databases">
        <title>Draft genome sequence of rust myrtle Austropuccinia psidii MF-1, a brazilian biotype.</title>
        <authorList>
            <person name="Quecine M.C."/>
            <person name="Pachon D.M.R."/>
            <person name="Bonatelli M.L."/>
            <person name="Correr F.H."/>
            <person name="Franceschini L.M."/>
            <person name="Leite T.F."/>
            <person name="Margarido G.R.A."/>
            <person name="Almeida C.A."/>
            <person name="Ferrarezi J.A."/>
            <person name="Labate C.A."/>
        </authorList>
    </citation>
    <scope>NUCLEOTIDE SEQUENCE</scope>
    <source>
        <strain evidence="1">MF-1</strain>
    </source>
</reference>
<accession>A0A9Q3Q5I4</accession>
<dbReference type="AlphaFoldDB" id="A0A9Q3Q5I4"/>
<dbReference type="EMBL" id="AVOT02116113">
    <property type="protein sequence ID" value="MBW0583822.1"/>
    <property type="molecule type" value="Genomic_DNA"/>
</dbReference>